<evidence type="ECO:0000256" key="1">
    <source>
        <dbReference type="SAM" id="SignalP"/>
    </source>
</evidence>
<evidence type="ECO:0000313" key="2">
    <source>
        <dbReference type="EMBL" id="KAF2118787.1"/>
    </source>
</evidence>
<reference evidence="2" key="1">
    <citation type="journal article" date="2020" name="Stud. Mycol.">
        <title>101 Dothideomycetes genomes: a test case for predicting lifestyles and emergence of pathogens.</title>
        <authorList>
            <person name="Haridas S."/>
            <person name="Albert R."/>
            <person name="Binder M."/>
            <person name="Bloem J."/>
            <person name="Labutti K."/>
            <person name="Salamov A."/>
            <person name="Andreopoulos B."/>
            <person name="Baker S."/>
            <person name="Barry K."/>
            <person name="Bills G."/>
            <person name="Bluhm B."/>
            <person name="Cannon C."/>
            <person name="Castanera R."/>
            <person name="Culley D."/>
            <person name="Daum C."/>
            <person name="Ezra D."/>
            <person name="Gonzalez J."/>
            <person name="Henrissat B."/>
            <person name="Kuo A."/>
            <person name="Liang C."/>
            <person name="Lipzen A."/>
            <person name="Lutzoni F."/>
            <person name="Magnuson J."/>
            <person name="Mondo S."/>
            <person name="Nolan M."/>
            <person name="Ohm R."/>
            <person name="Pangilinan J."/>
            <person name="Park H.-J."/>
            <person name="Ramirez L."/>
            <person name="Alfaro M."/>
            <person name="Sun H."/>
            <person name="Tritt A."/>
            <person name="Yoshinaga Y."/>
            <person name="Zwiers L.-H."/>
            <person name="Turgeon B."/>
            <person name="Goodwin S."/>
            <person name="Spatafora J."/>
            <person name="Crous P."/>
            <person name="Grigoriev I."/>
        </authorList>
    </citation>
    <scope>NUCLEOTIDE SEQUENCE</scope>
    <source>
        <strain evidence="2">CBS 627.86</strain>
    </source>
</reference>
<evidence type="ECO:0000313" key="3">
    <source>
        <dbReference type="Proteomes" id="UP000799770"/>
    </source>
</evidence>
<feature type="chain" id="PRO_5025552732" evidence="1">
    <location>
        <begin position="18"/>
        <end position="117"/>
    </location>
</feature>
<organism evidence="2 3">
    <name type="scientific">Lophiotrema nucula</name>
    <dbReference type="NCBI Taxonomy" id="690887"/>
    <lineage>
        <taxon>Eukaryota</taxon>
        <taxon>Fungi</taxon>
        <taxon>Dikarya</taxon>
        <taxon>Ascomycota</taxon>
        <taxon>Pezizomycotina</taxon>
        <taxon>Dothideomycetes</taxon>
        <taxon>Pleosporomycetidae</taxon>
        <taxon>Pleosporales</taxon>
        <taxon>Lophiotremataceae</taxon>
        <taxon>Lophiotrema</taxon>
    </lineage>
</organism>
<name>A0A6A5ZIW4_9PLEO</name>
<dbReference type="OrthoDB" id="3686702at2759"/>
<feature type="signal peptide" evidence="1">
    <location>
        <begin position="1"/>
        <end position="17"/>
    </location>
</feature>
<sequence>MKATLIFASLFAAFAAAGPVEIRAGTIRVLLANDNTDTAVQANINANGGKTSIKANFGNLGNPVQANRGNIVSGSGSCKVFKDAAATQQVGDTLNANGNSVSFGGLVNLNNGVIVCS</sequence>
<keyword evidence="3" id="KW-1185">Reference proteome</keyword>
<dbReference type="AlphaFoldDB" id="A0A6A5ZIW4"/>
<keyword evidence="1" id="KW-0732">Signal</keyword>
<protein>
    <submittedName>
        <fullName evidence="2">Uncharacterized protein</fullName>
    </submittedName>
</protein>
<gene>
    <name evidence="2" type="ORF">BDV96DRAFT_362362</name>
</gene>
<dbReference type="EMBL" id="ML977316">
    <property type="protein sequence ID" value="KAF2118787.1"/>
    <property type="molecule type" value="Genomic_DNA"/>
</dbReference>
<proteinExistence type="predicted"/>
<accession>A0A6A5ZIW4</accession>
<dbReference type="Proteomes" id="UP000799770">
    <property type="component" value="Unassembled WGS sequence"/>
</dbReference>